<evidence type="ECO:0000256" key="1">
    <source>
        <dbReference type="ARBA" id="ARBA00022679"/>
    </source>
</evidence>
<reference evidence="3" key="1">
    <citation type="journal article" date="2019" name="Int. J. Syst. Evol. Microbiol.">
        <title>The Global Catalogue of Microorganisms (GCM) 10K type strain sequencing project: providing services to taxonomists for standard genome sequencing and annotation.</title>
        <authorList>
            <consortium name="The Broad Institute Genomics Platform"/>
            <consortium name="The Broad Institute Genome Sequencing Center for Infectious Disease"/>
            <person name="Wu L."/>
            <person name="Ma J."/>
        </authorList>
    </citation>
    <scope>NUCLEOTIDE SEQUENCE [LARGE SCALE GENOMIC DNA]</scope>
    <source>
        <strain evidence="3">NBRC 113072</strain>
    </source>
</reference>
<sequence length="341" mass="35078">MTTFISPASEVVSGGHVYNRAVLEARSGDSGEAADHVRLPGDWPDGPGTATTLASALAGCASAVVDGLAGAAHPEVLDAAERAGTRITLLIHLPLPDETGLSPARREDLARRERAAVLACSRVVATSRTAAADLAQRYGREDVIVAAPGARPAPESNGSTPPLVLCLAAIVPRKNHRVLAEALGLMGHRSWTAVFAGPDGDHDTVADVESALVTAGVADRVSRPGEVGGAALEELWDSADVLVLPSLAETYGLVVTEALARGVPVVVAAGTGAVEALGDGPGPDPGIAVDARDPRALALALDTVLSDPTWKTLALRRRPHLRGWTTPAEILFGPTPSRHHP</sequence>
<dbReference type="PANTHER" id="PTHR46401:SF2">
    <property type="entry name" value="GLYCOSYLTRANSFERASE WBBK-RELATED"/>
    <property type="match status" value="1"/>
</dbReference>
<dbReference type="Pfam" id="PF13692">
    <property type="entry name" value="Glyco_trans_1_4"/>
    <property type="match status" value="1"/>
</dbReference>
<evidence type="ECO:0000313" key="2">
    <source>
        <dbReference type="EMBL" id="GMA38342.1"/>
    </source>
</evidence>
<evidence type="ECO:0000313" key="3">
    <source>
        <dbReference type="Proteomes" id="UP001157126"/>
    </source>
</evidence>
<comment type="caution">
    <text evidence="2">The sequence shown here is derived from an EMBL/GenBank/DDBJ whole genome shotgun (WGS) entry which is preliminary data.</text>
</comment>
<name>A0ABQ6IMC1_9MICO</name>
<dbReference type="CDD" id="cd03801">
    <property type="entry name" value="GT4_PimA-like"/>
    <property type="match status" value="1"/>
</dbReference>
<protein>
    <submittedName>
        <fullName evidence="2">Glycosyl transferase</fullName>
    </submittedName>
</protein>
<proteinExistence type="predicted"/>
<dbReference type="Proteomes" id="UP001157126">
    <property type="component" value="Unassembled WGS sequence"/>
</dbReference>
<accession>A0ABQ6IMC1</accession>
<dbReference type="SUPFAM" id="SSF53756">
    <property type="entry name" value="UDP-Glycosyltransferase/glycogen phosphorylase"/>
    <property type="match status" value="1"/>
</dbReference>
<organism evidence="2 3">
    <name type="scientific">Mobilicoccus caccae</name>
    <dbReference type="NCBI Taxonomy" id="1859295"/>
    <lineage>
        <taxon>Bacteria</taxon>
        <taxon>Bacillati</taxon>
        <taxon>Actinomycetota</taxon>
        <taxon>Actinomycetes</taxon>
        <taxon>Micrococcales</taxon>
        <taxon>Dermatophilaceae</taxon>
        <taxon>Mobilicoccus</taxon>
    </lineage>
</organism>
<dbReference type="Gene3D" id="3.40.50.2000">
    <property type="entry name" value="Glycogen Phosphorylase B"/>
    <property type="match status" value="1"/>
</dbReference>
<dbReference type="GO" id="GO:0016740">
    <property type="term" value="F:transferase activity"/>
    <property type="evidence" value="ECO:0007669"/>
    <property type="project" value="UniProtKB-KW"/>
</dbReference>
<gene>
    <name evidence="2" type="ORF">GCM10025883_03870</name>
</gene>
<dbReference type="RefSeq" id="WP_284302416.1">
    <property type="nucleotide sequence ID" value="NZ_BSUO01000001.1"/>
</dbReference>
<dbReference type="EMBL" id="BSUO01000001">
    <property type="protein sequence ID" value="GMA38342.1"/>
    <property type="molecule type" value="Genomic_DNA"/>
</dbReference>
<keyword evidence="3" id="KW-1185">Reference proteome</keyword>
<dbReference type="PANTHER" id="PTHR46401">
    <property type="entry name" value="GLYCOSYLTRANSFERASE WBBK-RELATED"/>
    <property type="match status" value="1"/>
</dbReference>
<keyword evidence="1 2" id="KW-0808">Transferase</keyword>